<sequence>MIGLYANVISQNFPILGWGAETVRNEIDFGSLKTRQFVSSWGVVNCLVPDV</sequence>
<name>A0A0A9A3F3_ARUDO</name>
<evidence type="ECO:0000313" key="1">
    <source>
        <dbReference type="EMBL" id="JAD46174.1"/>
    </source>
</evidence>
<dbReference type="AlphaFoldDB" id="A0A0A9A3F3"/>
<proteinExistence type="predicted"/>
<reference evidence="1" key="2">
    <citation type="journal article" date="2015" name="Data Brief">
        <title>Shoot transcriptome of the giant reed, Arundo donax.</title>
        <authorList>
            <person name="Barrero R.A."/>
            <person name="Guerrero F.D."/>
            <person name="Moolhuijzen P."/>
            <person name="Goolsby J.A."/>
            <person name="Tidwell J."/>
            <person name="Bellgard S.E."/>
            <person name="Bellgard M.I."/>
        </authorList>
    </citation>
    <scope>NUCLEOTIDE SEQUENCE</scope>
    <source>
        <tissue evidence="1">Shoot tissue taken approximately 20 cm above the soil surface</tissue>
    </source>
</reference>
<protein>
    <submittedName>
        <fullName evidence="1">Uncharacterized protein</fullName>
    </submittedName>
</protein>
<organism evidence="1">
    <name type="scientific">Arundo donax</name>
    <name type="common">Giant reed</name>
    <name type="synonym">Donax arundinaceus</name>
    <dbReference type="NCBI Taxonomy" id="35708"/>
    <lineage>
        <taxon>Eukaryota</taxon>
        <taxon>Viridiplantae</taxon>
        <taxon>Streptophyta</taxon>
        <taxon>Embryophyta</taxon>
        <taxon>Tracheophyta</taxon>
        <taxon>Spermatophyta</taxon>
        <taxon>Magnoliopsida</taxon>
        <taxon>Liliopsida</taxon>
        <taxon>Poales</taxon>
        <taxon>Poaceae</taxon>
        <taxon>PACMAD clade</taxon>
        <taxon>Arundinoideae</taxon>
        <taxon>Arundineae</taxon>
        <taxon>Arundo</taxon>
    </lineage>
</organism>
<reference evidence="1" key="1">
    <citation type="submission" date="2014-09" db="EMBL/GenBank/DDBJ databases">
        <authorList>
            <person name="Magalhaes I.L.F."/>
            <person name="Oliveira U."/>
            <person name="Santos F.R."/>
            <person name="Vidigal T.H.D.A."/>
            <person name="Brescovit A.D."/>
            <person name="Santos A.J."/>
        </authorList>
    </citation>
    <scope>NUCLEOTIDE SEQUENCE</scope>
    <source>
        <tissue evidence="1">Shoot tissue taken approximately 20 cm above the soil surface</tissue>
    </source>
</reference>
<accession>A0A0A9A3F3</accession>
<dbReference type="EMBL" id="GBRH01251721">
    <property type="protein sequence ID" value="JAD46174.1"/>
    <property type="molecule type" value="Transcribed_RNA"/>
</dbReference>